<reference evidence="9 10" key="1">
    <citation type="submission" date="2018-02" db="EMBL/GenBank/DDBJ databases">
        <title>Draft genome sequences of four Legionella pneumophila clinical strains isolated in Ontario.</title>
        <authorList>
            <person name="Fortuna A."/>
            <person name="Ramnarine R."/>
            <person name="Li A."/>
            <person name="Frantz C."/>
            <person name="Mallo G."/>
        </authorList>
    </citation>
    <scope>NUCLEOTIDE SEQUENCE [LARGE SCALE GENOMIC DNA]</scope>
    <source>
        <strain evidence="9 10">LG61</strain>
    </source>
</reference>
<evidence type="ECO:0000256" key="7">
    <source>
        <dbReference type="SAM" id="Phobius"/>
    </source>
</evidence>
<dbReference type="GO" id="GO:0042597">
    <property type="term" value="C:periplasmic space"/>
    <property type="evidence" value="ECO:0007669"/>
    <property type="project" value="UniProtKB-SubCell"/>
</dbReference>
<keyword evidence="5" id="KW-0574">Periplasm</keyword>
<feature type="transmembrane region" description="Helical" evidence="7">
    <location>
        <begin position="12"/>
        <end position="31"/>
    </location>
</feature>
<evidence type="ECO:0000313" key="9">
    <source>
        <dbReference type="EMBL" id="PPK29642.1"/>
    </source>
</evidence>
<keyword evidence="7" id="KW-1133">Transmembrane helix</keyword>
<comment type="subcellular location">
    <subcellularLocation>
        <location evidence="1">Periplasm</location>
    </subcellularLocation>
</comment>
<keyword evidence="4" id="KW-0732">Signal</keyword>
<dbReference type="AlphaFoldDB" id="A0A2S6EWS5"/>
<organism evidence="9 10">
    <name type="scientific">Legionella pneumophila</name>
    <dbReference type="NCBI Taxonomy" id="446"/>
    <lineage>
        <taxon>Bacteria</taxon>
        <taxon>Pseudomonadati</taxon>
        <taxon>Pseudomonadota</taxon>
        <taxon>Gammaproteobacteria</taxon>
        <taxon>Legionellales</taxon>
        <taxon>Legionellaceae</taxon>
        <taxon>Legionella</taxon>
    </lineage>
</organism>
<sequence length="519" mass="59084">MTMRIFSKFSDRLVIFAFLVIIFVPGIGMFFEKQADEVRALLNREPHQLPPINIKKIGRTDFKGIENWFVDHTLFMTSLSKFWSHVVYQLGASIKPGQAILGKEDWLFLGNDYAASIDQYTGRNKPAEEEILLKLSVLKQMNHLANQNNIPFLVVIAPDKHEIYPEYLPANIHKSSNKNRLELLQEGMLARGIDFIDLRQKEIEAKNTLGKQYGDLYLKGDSHWNYVGAYVAYQAISDYMQQKGLQSRQLQFNFIPRETTYSDLTNFLQLTHIKSNNPLPDVSHLKIDLFGRDIYGKEIKLDAFQGNPNGVILVAPYENINKALQNKQTCLLIGDSFSESLSFYFHNDFYNTVRIHSGNTSWNLSDLIQKYHPDLIVYEKVERDLLYPLVNFQTIANQVSLELPKQVLAARGGLDKFKIGPDTISVNGWAYIPELDAGNGEVFLKLSMGTQTYLYSMNKMQKQSVNLAFKQDGKHLDLSGFNGTISRKDLPLGLYKISLIVVNGKVTGETELPGTYTLS</sequence>
<dbReference type="UniPathway" id="UPA00286"/>
<evidence type="ECO:0000256" key="2">
    <source>
        <dbReference type="ARBA" id="ARBA00005182"/>
    </source>
</evidence>
<name>A0A2S6EWS5_LEGPN</name>
<evidence type="ECO:0000256" key="5">
    <source>
        <dbReference type="ARBA" id="ARBA00022764"/>
    </source>
</evidence>
<protein>
    <submittedName>
        <fullName evidence="9">Alginate O-acetyltransferase</fullName>
    </submittedName>
</protein>
<keyword evidence="7" id="KW-0812">Transmembrane</keyword>
<evidence type="ECO:0000256" key="3">
    <source>
        <dbReference type="ARBA" id="ARBA00022679"/>
    </source>
</evidence>
<dbReference type="GO" id="GO:0042121">
    <property type="term" value="P:alginic acid biosynthetic process"/>
    <property type="evidence" value="ECO:0007669"/>
    <property type="project" value="UniProtKB-UniPathway"/>
</dbReference>
<gene>
    <name evidence="9" type="ORF">C3928_11235</name>
</gene>
<proteinExistence type="predicted"/>
<comment type="pathway">
    <text evidence="2">Glycan biosynthesis; alginate biosynthesis.</text>
</comment>
<dbReference type="OrthoDB" id="9760774at2"/>
<comment type="caution">
    <text evidence="9">The sequence shown here is derived from an EMBL/GenBank/DDBJ whole genome shotgun (WGS) entry which is preliminary data.</text>
</comment>
<feature type="domain" description="AlgX/AlgJ SGNH hydrolase-like" evidence="8">
    <location>
        <begin position="100"/>
        <end position="277"/>
    </location>
</feature>
<evidence type="ECO:0000259" key="8">
    <source>
        <dbReference type="Pfam" id="PF16822"/>
    </source>
</evidence>
<dbReference type="EMBL" id="PQWY01000016">
    <property type="protein sequence ID" value="PPK29642.1"/>
    <property type="molecule type" value="Genomic_DNA"/>
</dbReference>
<accession>A0A2S6EWS5</accession>
<evidence type="ECO:0000256" key="4">
    <source>
        <dbReference type="ARBA" id="ARBA00022729"/>
    </source>
</evidence>
<evidence type="ECO:0000256" key="6">
    <source>
        <dbReference type="ARBA" id="ARBA00022841"/>
    </source>
</evidence>
<dbReference type="Proteomes" id="UP000239239">
    <property type="component" value="Unassembled WGS sequence"/>
</dbReference>
<keyword evidence="7" id="KW-0472">Membrane</keyword>
<keyword evidence="3 9" id="KW-0808">Transferase</keyword>
<dbReference type="InterPro" id="IPR031811">
    <property type="entry name" value="ALGX/ALGJ_SGNH-like"/>
</dbReference>
<evidence type="ECO:0000256" key="1">
    <source>
        <dbReference type="ARBA" id="ARBA00004418"/>
    </source>
</evidence>
<dbReference type="CDD" id="cd14440">
    <property type="entry name" value="AlgX_N_like_3"/>
    <property type="match status" value="1"/>
</dbReference>
<dbReference type="Pfam" id="PF16822">
    <property type="entry name" value="ALGX"/>
    <property type="match status" value="1"/>
</dbReference>
<dbReference type="GO" id="GO:0016740">
    <property type="term" value="F:transferase activity"/>
    <property type="evidence" value="ECO:0007669"/>
    <property type="project" value="UniProtKB-KW"/>
</dbReference>
<keyword evidence="6" id="KW-0016">Alginate biosynthesis</keyword>
<evidence type="ECO:0000313" key="10">
    <source>
        <dbReference type="Proteomes" id="UP000239239"/>
    </source>
</evidence>